<dbReference type="Pfam" id="PF16124">
    <property type="entry name" value="RecQ_Zn_bind"/>
    <property type="match status" value="1"/>
</dbReference>
<comment type="similarity">
    <text evidence="3">Belongs to the helicase family. RecQ subfamily.</text>
</comment>
<dbReference type="GO" id="GO:0043590">
    <property type="term" value="C:bacterial nucleoid"/>
    <property type="evidence" value="ECO:0007669"/>
    <property type="project" value="TreeGrafter"/>
</dbReference>
<feature type="domain" description="Helicase C-terminal" evidence="19">
    <location>
        <begin position="218"/>
        <end position="365"/>
    </location>
</feature>
<dbReference type="InterPro" id="IPR018982">
    <property type="entry name" value="RQC_domain"/>
</dbReference>
<comment type="caution">
    <text evidence="20">The sequence shown here is derived from an EMBL/GenBank/DDBJ whole genome shotgun (WGS) entry which is preliminary data.</text>
</comment>
<dbReference type="SMART" id="SM00490">
    <property type="entry name" value="HELICc"/>
    <property type="match status" value="1"/>
</dbReference>
<evidence type="ECO:0000259" key="19">
    <source>
        <dbReference type="PROSITE" id="PS51194"/>
    </source>
</evidence>
<dbReference type="AlphaFoldDB" id="A0A4R4KS16"/>
<dbReference type="SMART" id="SM00341">
    <property type="entry name" value="HRDC"/>
    <property type="match status" value="1"/>
</dbReference>
<dbReference type="SMART" id="SM00487">
    <property type="entry name" value="DEXDc"/>
    <property type="match status" value="1"/>
</dbReference>
<dbReference type="GO" id="GO:0006281">
    <property type="term" value="P:DNA repair"/>
    <property type="evidence" value="ECO:0007669"/>
    <property type="project" value="UniProtKB-KW"/>
</dbReference>
<dbReference type="GO" id="GO:0005737">
    <property type="term" value="C:cytoplasm"/>
    <property type="evidence" value="ECO:0007669"/>
    <property type="project" value="TreeGrafter"/>
</dbReference>
<evidence type="ECO:0000256" key="9">
    <source>
        <dbReference type="ARBA" id="ARBA00022833"/>
    </source>
</evidence>
<dbReference type="PANTHER" id="PTHR13710:SF105">
    <property type="entry name" value="ATP-DEPENDENT DNA HELICASE Q1"/>
    <property type="match status" value="1"/>
</dbReference>
<feature type="domain" description="HRDC" evidence="17">
    <location>
        <begin position="528"/>
        <end position="608"/>
    </location>
</feature>
<evidence type="ECO:0000313" key="21">
    <source>
        <dbReference type="Proteomes" id="UP000295706"/>
    </source>
</evidence>
<dbReference type="InterPro" id="IPR036388">
    <property type="entry name" value="WH-like_DNA-bd_sf"/>
</dbReference>
<dbReference type="PROSITE" id="PS50967">
    <property type="entry name" value="HRDC"/>
    <property type="match status" value="1"/>
</dbReference>
<keyword evidence="4" id="KW-0479">Metal-binding</keyword>
<dbReference type="InterPro" id="IPR004589">
    <property type="entry name" value="DNA_helicase_ATP-dep_RecQ"/>
</dbReference>
<dbReference type="GO" id="GO:0006260">
    <property type="term" value="P:DNA replication"/>
    <property type="evidence" value="ECO:0007669"/>
    <property type="project" value="InterPro"/>
</dbReference>
<dbReference type="Gene3D" id="1.10.150.80">
    <property type="entry name" value="HRDC domain"/>
    <property type="match status" value="1"/>
</dbReference>
<dbReference type="InterPro" id="IPR002121">
    <property type="entry name" value="HRDC_dom"/>
</dbReference>
<keyword evidence="11" id="KW-0238">DNA-binding</keyword>
<comment type="cofactor">
    <cofactor evidence="1">
        <name>Mg(2+)</name>
        <dbReference type="ChEBI" id="CHEBI:18420"/>
    </cofactor>
</comment>
<evidence type="ECO:0000259" key="17">
    <source>
        <dbReference type="PROSITE" id="PS50967"/>
    </source>
</evidence>
<dbReference type="InterPro" id="IPR044876">
    <property type="entry name" value="HRDC_dom_sf"/>
</dbReference>
<accession>A0A4R4KS16</accession>
<dbReference type="Proteomes" id="UP000295706">
    <property type="component" value="Unassembled WGS sequence"/>
</dbReference>
<keyword evidence="12" id="KW-0233">DNA recombination</keyword>
<evidence type="ECO:0000259" key="18">
    <source>
        <dbReference type="PROSITE" id="PS51192"/>
    </source>
</evidence>
<dbReference type="EC" id="5.6.2.4" evidence="16"/>
<dbReference type="GO" id="GO:0009378">
    <property type="term" value="F:four-way junction helicase activity"/>
    <property type="evidence" value="ECO:0007669"/>
    <property type="project" value="TreeGrafter"/>
</dbReference>
<evidence type="ECO:0000313" key="20">
    <source>
        <dbReference type="EMBL" id="TDB69221.1"/>
    </source>
</evidence>
<dbReference type="Pfam" id="PF00271">
    <property type="entry name" value="Helicase_C"/>
    <property type="match status" value="1"/>
</dbReference>
<dbReference type="NCBIfam" id="TIGR00614">
    <property type="entry name" value="recQ_fam"/>
    <property type="match status" value="1"/>
</dbReference>
<dbReference type="Pfam" id="PF14493">
    <property type="entry name" value="HTH_40"/>
    <property type="match status" value="1"/>
</dbReference>
<proteinExistence type="inferred from homology"/>
<evidence type="ECO:0000256" key="15">
    <source>
        <dbReference type="ARBA" id="ARBA00034617"/>
    </source>
</evidence>
<evidence type="ECO:0000256" key="14">
    <source>
        <dbReference type="ARBA" id="ARBA00023235"/>
    </source>
</evidence>
<evidence type="ECO:0000256" key="1">
    <source>
        <dbReference type="ARBA" id="ARBA00001946"/>
    </source>
</evidence>
<keyword evidence="13" id="KW-0234">DNA repair</keyword>
<dbReference type="InterPro" id="IPR001650">
    <property type="entry name" value="Helicase_C-like"/>
</dbReference>
<dbReference type="InterPro" id="IPR036390">
    <property type="entry name" value="WH_DNA-bd_sf"/>
</dbReference>
<dbReference type="InterPro" id="IPR029491">
    <property type="entry name" value="Helicase_HTH"/>
</dbReference>
<dbReference type="InterPro" id="IPR011545">
    <property type="entry name" value="DEAD/DEAH_box_helicase_dom"/>
</dbReference>
<dbReference type="GO" id="GO:0005524">
    <property type="term" value="F:ATP binding"/>
    <property type="evidence" value="ECO:0007669"/>
    <property type="project" value="UniProtKB-KW"/>
</dbReference>
<organism evidence="20 21">
    <name type="scientific">Arundinibacter roseus</name>
    <dbReference type="NCBI Taxonomy" id="2070510"/>
    <lineage>
        <taxon>Bacteria</taxon>
        <taxon>Pseudomonadati</taxon>
        <taxon>Bacteroidota</taxon>
        <taxon>Cytophagia</taxon>
        <taxon>Cytophagales</taxon>
        <taxon>Spirosomataceae</taxon>
        <taxon>Arundinibacter</taxon>
    </lineage>
</organism>
<evidence type="ECO:0000256" key="7">
    <source>
        <dbReference type="ARBA" id="ARBA00022801"/>
    </source>
</evidence>
<name>A0A4R4KS16_9BACT</name>
<evidence type="ECO:0000256" key="2">
    <source>
        <dbReference type="ARBA" id="ARBA00001947"/>
    </source>
</evidence>
<dbReference type="Gene3D" id="3.40.50.300">
    <property type="entry name" value="P-loop containing nucleotide triphosphate hydrolases"/>
    <property type="match status" value="2"/>
</dbReference>
<sequence length="714" mass="80927">MSLTKEYALKHHFGYDTFRPQQAEIIDTVLSGQDCLVLMPTGGGKSVCYQVPALLLNGLTVVISPLIALMKDQVEALRANGIEAAFLNSSISGSEQDSVQWKAKLGELKLLYISPERLFSGNTLDNLRQWNVRLFAVDEAHCISSWGHDFRPEYRHLTKLKTYFPDVPVIALTATADRVTRRDILKQLNAPAAITFEASFDRPNLSLTVLPGRKRTQQIESFLLKHPTQPGIIYCLSRKTTETVATLLQNRGYKAKFYHAGLPAPDRSKVQEEFLKDDIQIIVATIAFGMGIDKSNVRWVIHYNLPPNVESFYQEIGRAGRDGATADTLLFYSYQDIIMRQDMIIQSEQSEEQKELLHAKLNRMKQYAEADLCRRRILLSYFNEAVEQDCGNCDVCRNPRTRFDGTLIAQKALSAIARTRENVAMGMLIDILRGSRNRAILSHGYDQLPTFGVGKDLRGEEWAEYISQMLNSGVMDIAYDEAHAFKLNPTSRQILKGEKKLELVKFIPLAERKAREEELIPKEKPKQEIIRDALFEQLRLLRKQMADALNVPPYVIFSDQTLSEMAQKRPISEAQMKAVSGIGDEKYRRYGTAFVQEIVKFAKENTKPGTRVAKGMTYIQTYELYKSGFTLDDMAQQRGLATSTIVSHLVKLRDEGHEIELRPLISDKMYNEIIAAATELNYQPGEPLAPLFERLGERIEYGMIRLALAIRGGE</sequence>
<keyword evidence="14" id="KW-0413">Isomerase</keyword>
<evidence type="ECO:0000256" key="11">
    <source>
        <dbReference type="ARBA" id="ARBA00023125"/>
    </source>
</evidence>
<dbReference type="SMART" id="SM00956">
    <property type="entry name" value="RQC"/>
    <property type="match status" value="1"/>
</dbReference>
<dbReference type="FunFam" id="3.40.50.300:FF:000296">
    <property type="entry name" value="ATP-dependent DNA helicase RecQ"/>
    <property type="match status" value="1"/>
</dbReference>
<dbReference type="OrthoDB" id="9763310at2"/>
<evidence type="ECO:0000256" key="4">
    <source>
        <dbReference type="ARBA" id="ARBA00022723"/>
    </source>
</evidence>
<dbReference type="NCBIfam" id="TIGR01389">
    <property type="entry name" value="recQ"/>
    <property type="match status" value="1"/>
</dbReference>
<evidence type="ECO:0000256" key="8">
    <source>
        <dbReference type="ARBA" id="ARBA00022806"/>
    </source>
</evidence>
<comment type="cofactor">
    <cofactor evidence="2">
        <name>Zn(2+)</name>
        <dbReference type="ChEBI" id="CHEBI:29105"/>
    </cofactor>
</comment>
<evidence type="ECO:0000256" key="10">
    <source>
        <dbReference type="ARBA" id="ARBA00022840"/>
    </source>
</evidence>
<evidence type="ECO:0000256" key="6">
    <source>
        <dbReference type="ARBA" id="ARBA00022763"/>
    </source>
</evidence>
<dbReference type="InterPro" id="IPR027417">
    <property type="entry name" value="P-loop_NTPase"/>
</dbReference>
<keyword evidence="10" id="KW-0067">ATP-binding</keyword>
<dbReference type="PANTHER" id="PTHR13710">
    <property type="entry name" value="DNA HELICASE RECQ FAMILY MEMBER"/>
    <property type="match status" value="1"/>
</dbReference>
<evidence type="ECO:0000256" key="12">
    <source>
        <dbReference type="ARBA" id="ARBA00023172"/>
    </source>
</evidence>
<evidence type="ECO:0000256" key="16">
    <source>
        <dbReference type="NCBIfam" id="TIGR01389"/>
    </source>
</evidence>
<dbReference type="CDD" id="cd17920">
    <property type="entry name" value="DEXHc_RecQ"/>
    <property type="match status" value="1"/>
</dbReference>
<dbReference type="SUPFAM" id="SSF47819">
    <property type="entry name" value="HRDC-like"/>
    <property type="match status" value="1"/>
</dbReference>
<dbReference type="InterPro" id="IPR032284">
    <property type="entry name" value="RecQ_Zn-bd"/>
</dbReference>
<dbReference type="RefSeq" id="WP_132114102.1">
    <property type="nucleotide sequence ID" value="NZ_SMJU01000001.1"/>
</dbReference>
<dbReference type="PROSITE" id="PS51192">
    <property type="entry name" value="HELICASE_ATP_BIND_1"/>
    <property type="match status" value="1"/>
</dbReference>
<dbReference type="Pfam" id="PF00570">
    <property type="entry name" value="HRDC"/>
    <property type="match status" value="1"/>
</dbReference>
<keyword evidence="9" id="KW-0862">Zinc</keyword>
<keyword evidence="7 20" id="KW-0378">Hydrolase</keyword>
<dbReference type="Pfam" id="PF00270">
    <property type="entry name" value="DEAD"/>
    <property type="match status" value="1"/>
</dbReference>
<dbReference type="SUPFAM" id="SSF52540">
    <property type="entry name" value="P-loop containing nucleoside triphosphate hydrolases"/>
    <property type="match status" value="1"/>
</dbReference>
<dbReference type="GO" id="GO:0046872">
    <property type="term" value="F:metal ion binding"/>
    <property type="evidence" value="ECO:0007669"/>
    <property type="project" value="UniProtKB-KW"/>
</dbReference>
<reference evidence="20 21" key="1">
    <citation type="submission" date="2019-02" db="EMBL/GenBank/DDBJ databases">
        <title>Arundinibacter roseus gen. nov., sp. nov., a new member of the family Cytophagaceae.</title>
        <authorList>
            <person name="Szuroczki S."/>
            <person name="Khayer B."/>
            <person name="Sproer C."/>
            <person name="Toumi M."/>
            <person name="Szabo A."/>
            <person name="Felfoldi T."/>
            <person name="Schumann P."/>
            <person name="Toth E."/>
        </authorList>
    </citation>
    <scope>NUCLEOTIDE SEQUENCE [LARGE SCALE GENOMIC DNA]</scope>
    <source>
        <strain evidence="20 21">DMA-k-7a</strain>
    </source>
</reference>
<feature type="domain" description="Helicase ATP-binding" evidence="18">
    <location>
        <begin position="26"/>
        <end position="194"/>
    </location>
</feature>
<keyword evidence="6" id="KW-0227">DNA damage</keyword>
<gene>
    <name evidence="20" type="primary">recQ</name>
    <name evidence="20" type="ORF">EZE20_02490</name>
</gene>
<dbReference type="GO" id="GO:0003677">
    <property type="term" value="F:DNA binding"/>
    <property type="evidence" value="ECO:0007669"/>
    <property type="project" value="UniProtKB-KW"/>
</dbReference>
<keyword evidence="21" id="KW-1185">Reference proteome</keyword>
<dbReference type="PROSITE" id="PS51194">
    <property type="entry name" value="HELICASE_CTER"/>
    <property type="match status" value="1"/>
</dbReference>
<evidence type="ECO:0000256" key="5">
    <source>
        <dbReference type="ARBA" id="ARBA00022741"/>
    </source>
</evidence>
<protein>
    <recommendedName>
        <fullName evidence="16">DNA helicase RecQ</fullName>
        <ecNumber evidence="16">5.6.2.4</ecNumber>
    </recommendedName>
</protein>
<keyword evidence="8 20" id="KW-0347">Helicase</keyword>
<dbReference type="SUPFAM" id="SSF46785">
    <property type="entry name" value="Winged helix' DNA-binding domain"/>
    <property type="match status" value="1"/>
</dbReference>
<dbReference type="Gene3D" id="1.10.10.10">
    <property type="entry name" value="Winged helix-like DNA-binding domain superfamily/Winged helix DNA-binding domain"/>
    <property type="match status" value="1"/>
</dbReference>
<keyword evidence="5" id="KW-0547">Nucleotide-binding</keyword>
<dbReference type="Pfam" id="PF09382">
    <property type="entry name" value="RQC"/>
    <property type="match status" value="1"/>
</dbReference>
<dbReference type="InterPro" id="IPR014001">
    <property type="entry name" value="Helicase_ATP-bd"/>
</dbReference>
<dbReference type="InterPro" id="IPR006293">
    <property type="entry name" value="DNA_helicase_ATP-dep_RecQ_bac"/>
</dbReference>
<dbReference type="InterPro" id="IPR010997">
    <property type="entry name" value="HRDC-like_sf"/>
</dbReference>
<dbReference type="GO" id="GO:0006310">
    <property type="term" value="P:DNA recombination"/>
    <property type="evidence" value="ECO:0007669"/>
    <property type="project" value="UniProtKB-UniRule"/>
</dbReference>
<evidence type="ECO:0000256" key="13">
    <source>
        <dbReference type="ARBA" id="ARBA00023204"/>
    </source>
</evidence>
<dbReference type="EMBL" id="SMJU01000001">
    <property type="protein sequence ID" value="TDB69221.1"/>
    <property type="molecule type" value="Genomic_DNA"/>
</dbReference>
<dbReference type="GO" id="GO:0009432">
    <property type="term" value="P:SOS response"/>
    <property type="evidence" value="ECO:0007669"/>
    <property type="project" value="UniProtKB-UniRule"/>
</dbReference>
<dbReference type="CDD" id="cd18794">
    <property type="entry name" value="SF2_C_RecQ"/>
    <property type="match status" value="1"/>
</dbReference>
<comment type="catalytic activity">
    <reaction evidence="15">
        <text>Couples ATP hydrolysis with the unwinding of duplex DNA by translocating in the 3'-5' direction.</text>
        <dbReference type="EC" id="5.6.2.4"/>
    </reaction>
</comment>
<evidence type="ECO:0000256" key="3">
    <source>
        <dbReference type="ARBA" id="ARBA00005446"/>
    </source>
</evidence>
<dbReference type="GO" id="GO:0030894">
    <property type="term" value="C:replisome"/>
    <property type="evidence" value="ECO:0007669"/>
    <property type="project" value="TreeGrafter"/>
</dbReference>
<dbReference type="GO" id="GO:0016787">
    <property type="term" value="F:hydrolase activity"/>
    <property type="evidence" value="ECO:0007669"/>
    <property type="project" value="UniProtKB-KW"/>
</dbReference>
<dbReference type="GO" id="GO:0043138">
    <property type="term" value="F:3'-5' DNA helicase activity"/>
    <property type="evidence" value="ECO:0007669"/>
    <property type="project" value="UniProtKB-EC"/>
</dbReference>